<dbReference type="CDD" id="cd07313">
    <property type="entry name" value="terB_like_2"/>
    <property type="match status" value="1"/>
</dbReference>
<dbReference type="EMBL" id="CP053923">
    <property type="protein sequence ID" value="QNT68277.1"/>
    <property type="molecule type" value="Genomic_DNA"/>
</dbReference>
<organism evidence="2 3">
    <name type="scientific">Defluviicoccus vanus</name>
    <dbReference type="NCBI Taxonomy" id="111831"/>
    <lineage>
        <taxon>Bacteria</taxon>
        <taxon>Pseudomonadati</taxon>
        <taxon>Pseudomonadota</taxon>
        <taxon>Alphaproteobacteria</taxon>
        <taxon>Rhodospirillales</taxon>
        <taxon>Rhodospirillaceae</taxon>
        <taxon>Defluviicoccus</taxon>
    </lineage>
</organism>
<evidence type="ECO:0000313" key="2">
    <source>
        <dbReference type="EMBL" id="QNT68277.1"/>
    </source>
</evidence>
<dbReference type="Gene3D" id="1.10.3680.10">
    <property type="entry name" value="TerB-like"/>
    <property type="match status" value="1"/>
</dbReference>
<dbReference type="SUPFAM" id="SSF158682">
    <property type="entry name" value="TerB-like"/>
    <property type="match status" value="1"/>
</dbReference>
<dbReference type="AlphaFoldDB" id="A0A7H1MXU1"/>
<reference evidence="2 3" key="1">
    <citation type="submission" date="2020-05" db="EMBL/GenBank/DDBJ databases">
        <title>Complete closed genome sequence of Defluviicoccus vanus.</title>
        <authorList>
            <person name="Bessarab I."/>
            <person name="Arumugam K."/>
            <person name="Maszenan A.M."/>
            <person name="Seviour R.J."/>
            <person name="Williams R.B."/>
        </authorList>
    </citation>
    <scope>NUCLEOTIDE SEQUENCE [LARGE SCALE GENOMIC DNA]</scope>
    <source>
        <strain evidence="2 3">Ben 114</strain>
    </source>
</reference>
<keyword evidence="3" id="KW-1185">Reference proteome</keyword>
<dbReference type="InterPro" id="IPR029024">
    <property type="entry name" value="TerB-like"/>
</dbReference>
<gene>
    <name evidence="2" type="ORF">HQ394_01500</name>
</gene>
<sequence>MLERLLAFLGPAPEAAELHGVDPVTLSAAVLMLYAAQLDGVLDAEESATVLTLLQQRFHLTEPAAVALMEDATRRAKEAVDLYSLTRDIKDAVSLEERISLIEMLWEVAYADGVVCDYESSLVRRVSGLLYVSDVESGAARKRVAERLGLAVLPPE</sequence>
<proteinExistence type="predicted"/>
<dbReference type="Proteomes" id="UP000516369">
    <property type="component" value="Chromosome"/>
</dbReference>
<name>A0A7H1MXU1_9PROT</name>
<dbReference type="InterPro" id="IPR007791">
    <property type="entry name" value="DjlA_N"/>
</dbReference>
<dbReference type="KEGG" id="dvn:HQ394_01500"/>
<evidence type="ECO:0000259" key="1">
    <source>
        <dbReference type="Pfam" id="PF05099"/>
    </source>
</evidence>
<accession>A0A7H1MXU1</accession>
<dbReference type="Pfam" id="PF05099">
    <property type="entry name" value="TerB"/>
    <property type="match status" value="1"/>
</dbReference>
<evidence type="ECO:0000313" key="3">
    <source>
        <dbReference type="Proteomes" id="UP000516369"/>
    </source>
</evidence>
<protein>
    <submittedName>
        <fullName evidence="2">TerB family tellurite resistance protein</fullName>
    </submittedName>
</protein>
<feature type="domain" description="Co-chaperone DjlA N-terminal" evidence="1">
    <location>
        <begin position="26"/>
        <end position="141"/>
    </location>
</feature>